<dbReference type="PANTHER" id="PTHR35790">
    <property type="entry name" value="HTH-TYPE TRANSCRIPTIONAL REGULATOR PCHR"/>
    <property type="match status" value="1"/>
</dbReference>
<dbReference type="InterPro" id="IPR000835">
    <property type="entry name" value="HTH_MarR-typ"/>
</dbReference>
<gene>
    <name evidence="5" type="ORF">F6B43_13220</name>
</gene>
<dbReference type="GO" id="GO:0003677">
    <property type="term" value="F:DNA binding"/>
    <property type="evidence" value="ECO:0007669"/>
    <property type="project" value="UniProtKB-KW"/>
</dbReference>
<dbReference type="SUPFAM" id="SSF46785">
    <property type="entry name" value="Winged helix' DNA-binding domain"/>
    <property type="match status" value="1"/>
</dbReference>
<dbReference type="InterPro" id="IPR052067">
    <property type="entry name" value="Metal_resp_HTH_trans_reg"/>
</dbReference>
<feature type="domain" description="HTH marR-type" evidence="4">
    <location>
        <begin position="40"/>
        <end position="171"/>
    </location>
</feature>
<name>A0A5J5J1J2_9MICO</name>
<accession>A0A5J5J1J2</accession>
<dbReference type="PROSITE" id="PS50995">
    <property type="entry name" value="HTH_MARR_2"/>
    <property type="match status" value="1"/>
</dbReference>
<dbReference type="EMBL" id="VYSA01000002">
    <property type="protein sequence ID" value="KAA9108345.1"/>
    <property type="molecule type" value="Genomic_DNA"/>
</dbReference>
<evidence type="ECO:0000313" key="5">
    <source>
        <dbReference type="EMBL" id="KAA9108345.1"/>
    </source>
</evidence>
<reference evidence="6" key="1">
    <citation type="submission" date="2019-09" db="EMBL/GenBank/DDBJ databases">
        <title>Mumia zhuanghuii sp. nov. isolated from the intestinal contents of plateau pika (Ochotona curzoniae) in the Qinghai-Tibet plateau of China.</title>
        <authorList>
            <person name="Tian Z."/>
        </authorList>
    </citation>
    <scope>NUCLEOTIDE SEQUENCE [LARGE SCALE GENOMIC DNA]</scope>
    <source>
        <strain evidence="6">JCM 30598</strain>
    </source>
</reference>
<evidence type="ECO:0000256" key="2">
    <source>
        <dbReference type="ARBA" id="ARBA00023125"/>
    </source>
</evidence>
<sequence>MIRRWMGVRLTGDLGDPGGPVFVDAAEVITTPLKDVVDTENFTPRLLHLISNALVWRESRLLRSEFNLGTNDWRVISAISIRPGATSTDISEFVAMNKAIVSKSVNTLIARELIVPADGKRGSRHLYLTRAGAEMHDRMKPISLQGQEIVLADLTPDEVAQLNHLLIRLLERTPDLSPAPGIAPESEQA</sequence>
<dbReference type="PANTHER" id="PTHR35790:SF4">
    <property type="entry name" value="HTH-TYPE TRANSCRIPTIONAL REGULATOR PCHR"/>
    <property type="match status" value="1"/>
</dbReference>
<dbReference type="RefSeq" id="WP_150449377.1">
    <property type="nucleotide sequence ID" value="NZ_VYSA01000002.1"/>
</dbReference>
<keyword evidence="3" id="KW-0804">Transcription</keyword>
<evidence type="ECO:0000259" key="4">
    <source>
        <dbReference type="PROSITE" id="PS50995"/>
    </source>
</evidence>
<dbReference type="AlphaFoldDB" id="A0A5J5J1J2"/>
<protein>
    <submittedName>
        <fullName evidence="5">Winged helix-turn-helix transcriptional regulator</fullName>
    </submittedName>
</protein>
<dbReference type="InterPro" id="IPR036390">
    <property type="entry name" value="WH_DNA-bd_sf"/>
</dbReference>
<keyword evidence="1" id="KW-0805">Transcription regulation</keyword>
<evidence type="ECO:0000256" key="1">
    <source>
        <dbReference type="ARBA" id="ARBA00023015"/>
    </source>
</evidence>
<dbReference type="SMART" id="SM00347">
    <property type="entry name" value="HTH_MARR"/>
    <property type="match status" value="1"/>
</dbReference>
<comment type="caution">
    <text evidence="5">The sequence shown here is derived from an EMBL/GenBank/DDBJ whole genome shotgun (WGS) entry which is preliminary data.</text>
</comment>
<proteinExistence type="predicted"/>
<dbReference type="Pfam" id="PF12802">
    <property type="entry name" value="MarR_2"/>
    <property type="match status" value="1"/>
</dbReference>
<dbReference type="InterPro" id="IPR036388">
    <property type="entry name" value="WH-like_DNA-bd_sf"/>
</dbReference>
<dbReference type="Proteomes" id="UP000325827">
    <property type="component" value="Unassembled WGS sequence"/>
</dbReference>
<dbReference type="OrthoDB" id="3237509at2"/>
<evidence type="ECO:0000313" key="6">
    <source>
        <dbReference type="Proteomes" id="UP000325827"/>
    </source>
</evidence>
<evidence type="ECO:0000256" key="3">
    <source>
        <dbReference type="ARBA" id="ARBA00023163"/>
    </source>
</evidence>
<keyword evidence="6" id="KW-1185">Reference proteome</keyword>
<dbReference type="Gene3D" id="1.10.10.10">
    <property type="entry name" value="Winged helix-like DNA-binding domain superfamily/Winged helix DNA-binding domain"/>
    <property type="match status" value="1"/>
</dbReference>
<organism evidence="5 6">
    <name type="scientific">Microbacterium rhizomatis</name>
    <dbReference type="NCBI Taxonomy" id="1631477"/>
    <lineage>
        <taxon>Bacteria</taxon>
        <taxon>Bacillati</taxon>
        <taxon>Actinomycetota</taxon>
        <taxon>Actinomycetes</taxon>
        <taxon>Micrococcales</taxon>
        <taxon>Microbacteriaceae</taxon>
        <taxon>Microbacterium</taxon>
    </lineage>
</organism>
<keyword evidence="2" id="KW-0238">DNA-binding</keyword>
<dbReference type="GO" id="GO:0003700">
    <property type="term" value="F:DNA-binding transcription factor activity"/>
    <property type="evidence" value="ECO:0007669"/>
    <property type="project" value="InterPro"/>
</dbReference>